<evidence type="ECO:0000313" key="4">
    <source>
        <dbReference type="Proteomes" id="UP000218231"/>
    </source>
</evidence>
<gene>
    <name evidence="3" type="ORF">WR25_06951</name>
</gene>
<feature type="compositionally biased region" description="Polar residues" evidence="1">
    <location>
        <begin position="275"/>
        <end position="292"/>
    </location>
</feature>
<evidence type="ECO:0008006" key="5">
    <source>
        <dbReference type="Google" id="ProtNLM"/>
    </source>
</evidence>
<dbReference type="EMBL" id="LIAE01006765">
    <property type="protein sequence ID" value="PAV85483.1"/>
    <property type="molecule type" value="Genomic_DNA"/>
</dbReference>
<proteinExistence type="predicted"/>
<keyword evidence="2" id="KW-1133">Transmembrane helix</keyword>
<sequence>MDTSLKVLKKILEKYSVESIYSDEDGAVWMNKLIPNNQTIIIDGVRYYLNDNYLDPRHRFHFSYDELVAFPILIPNWRADHPDFTKILSSISRDCGRLDTCGTVCCSPLTVDVQREFFDQARLLNLPLGQRVDAFGRVYSFDKDLVEGNGTLCEYELTYYDRLYQQAERIFFRCNEPSSCCGLTCKMPFDDTIVNNKNLAVAMASIYEGEVEDSRGELNADDVKLLFLIGSVIMLMIFSAITIYSKRKMNEQVDLEKVCKKRRQTRTSEGFIEFNNPNRNTSLDTKTSLLEG</sequence>
<reference evidence="3 4" key="1">
    <citation type="journal article" date="2017" name="Curr. Biol.">
        <title>Genome architecture and evolution of a unichromosomal asexual nematode.</title>
        <authorList>
            <person name="Fradin H."/>
            <person name="Zegar C."/>
            <person name="Gutwein M."/>
            <person name="Lucas J."/>
            <person name="Kovtun M."/>
            <person name="Corcoran D."/>
            <person name="Baugh L.R."/>
            <person name="Kiontke K."/>
            <person name="Gunsalus K."/>
            <person name="Fitch D.H."/>
            <person name="Piano F."/>
        </authorList>
    </citation>
    <scope>NUCLEOTIDE SEQUENCE [LARGE SCALE GENOMIC DNA]</scope>
    <source>
        <strain evidence="3">PF1309</strain>
    </source>
</reference>
<protein>
    <recommendedName>
        <fullName evidence="5">CX domain-containing protein</fullName>
    </recommendedName>
</protein>
<dbReference type="Proteomes" id="UP000218231">
    <property type="component" value="Unassembled WGS sequence"/>
</dbReference>
<feature type="transmembrane region" description="Helical" evidence="2">
    <location>
        <begin position="225"/>
        <end position="244"/>
    </location>
</feature>
<evidence type="ECO:0000313" key="3">
    <source>
        <dbReference type="EMBL" id="PAV85483.1"/>
    </source>
</evidence>
<evidence type="ECO:0000256" key="1">
    <source>
        <dbReference type="SAM" id="MobiDB-lite"/>
    </source>
</evidence>
<keyword evidence="4" id="KW-1185">Reference proteome</keyword>
<organism evidence="3 4">
    <name type="scientific">Diploscapter pachys</name>
    <dbReference type="NCBI Taxonomy" id="2018661"/>
    <lineage>
        <taxon>Eukaryota</taxon>
        <taxon>Metazoa</taxon>
        <taxon>Ecdysozoa</taxon>
        <taxon>Nematoda</taxon>
        <taxon>Chromadorea</taxon>
        <taxon>Rhabditida</taxon>
        <taxon>Rhabditina</taxon>
        <taxon>Rhabditomorpha</taxon>
        <taxon>Rhabditoidea</taxon>
        <taxon>Rhabditidae</taxon>
        <taxon>Diploscapter</taxon>
    </lineage>
</organism>
<accession>A0A2A2LGZ3</accession>
<keyword evidence="2" id="KW-0472">Membrane</keyword>
<keyword evidence="2" id="KW-0812">Transmembrane</keyword>
<comment type="caution">
    <text evidence="3">The sequence shown here is derived from an EMBL/GenBank/DDBJ whole genome shotgun (WGS) entry which is preliminary data.</text>
</comment>
<feature type="region of interest" description="Disordered" evidence="1">
    <location>
        <begin position="271"/>
        <end position="292"/>
    </location>
</feature>
<name>A0A2A2LGZ3_9BILA</name>
<dbReference type="AlphaFoldDB" id="A0A2A2LGZ3"/>
<evidence type="ECO:0000256" key="2">
    <source>
        <dbReference type="SAM" id="Phobius"/>
    </source>
</evidence>